<feature type="compositionally biased region" description="Basic and acidic residues" evidence="1">
    <location>
        <begin position="108"/>
        <end position="123"/>
    </location>
</feature>
<feature type="compositionally biased region" description="Acidic residues" evidence="1">
    <location>
        <begin position="48"/>
        <end position="60"/>
    </location>
</feature>
<organism evidence="3 4">
    <name type="scientific">Trifolium subterraneum</name>
    <name type="common">Subterranean clover</name>
    <dbReference type="NCBI Taxonomy" id="3900"/>
    <lineage>
        <taxon>Eukaryota</taxon>
        <taxon>Viridiplantae</taxon>
        <taxon>Streptophyta</taxon>
        <taxon>Embryophyta</taxon>
        <taxon>Tracheophyta</taxon>
        <taxon>Spermatophyta</taxon>
        <taxon>Magnoliopsida</taxon>
        <taxon>eudicotyledons</taxon>
        <taxon>Gunneridae</taxon>
        <taxon>Pentapetalae</taxon>
        <taxon>rosids</taxon>
        <taxon>fabids</taxon>
        <taxon>Fabales</taxon>
        <taxon>Fabaceae</taxon>
        <taxon>Papilionoideae</taxon>
        <taxon>50 kb inversion clade</taxon>
        <taxon>NPAAA clade</taxon>
        <taxon>Hologalegina</taxon>
        <taxon>IRL clade</taxon>
        <taxon>Trifolieae</taxon>
        <taxon>Trifolium</taxon>
    </lineage>
</organism>
<dbReference type="PANTHER" id="PTHR46033:SF8">
    <property type="entry name" value="PROTEIN MAINTENANCE OF MERISTEMS-LIKE"/>
    <property type="match status" value="1"/>
</dbReference>
<evidence type="ECO:0000313" key="3">
    <source>
        <dbReference type="EMBL" id="GAU48127.1"/>
    </source>
</evidence>
<protein>
    <recommendedName>
        <fullName evidence="2">Aminotransferase-like plant mobile domain-containing protein</fullName>
    </recommendedName>
</protein>
<dbReference type="Pfam" id="PF10536">
    <property type="entry name" value="PMD"/>
    <property type="match status" value="1"/>
</dbReference>
<sequence>MTDEVGRTRGGRESRAHGSARRELVNVDKIPNRAKGKKVVVAGSSQAQEEEPQDEYEEQMEVTTEPGLKEQQQEDDLSDFFDFGDEEEEEEEDQQVEAQAEPQPQPPQREKKIREQHKEETHHVPVKPKFQVTLVCKTKYLRCMNNGKKINDFTLPKSDLHWFWDVVKASGLRPLLKTNYNNLDWGLLTAFTERWHPETGTFHLPIGEVTITLDDVSCLLHIPITGKMLNHLGTSCTTEEGEDMCREYLNFPRTKCRAEFKKMKGAHIGFPMLEKICAANLRRALKVEEEEEEEEEEVVQNYRDCTIRAFLLYLIGGTIFTNKSMQYVDVIFLTYLQDLSLVNTWNWGASGLPYLYHYLEKATKPRCGNHGGYNCMFQAWIYEHFKRFGGGWAGEKYSHRDPICAKYLPLKGYKYPDDHRTTLDRMEVDEVTFRPYEDHRHIRPFEDICWYSGWIMCGSAMICPYLPECVLRQFGHVQTIPRHPDESAKAGLNRFIIGEAFANYLVENYVTEEMRGPRAQNGFETVPGYIAWFYRVSHPKLWPPIEGNPARPANLEVLIEEDNAADKQDVFKICRTVIEEPVATYSLPVKRKRDSSEGGKKRKKKKKKSGEEGPSN</sequence>
<dbReference type="AlphaFoldDB" id="A0A2Z6PPW8"/>
<dbReference type="OrthoDB" id="1937804at2759"/>
<gene>
    <name evidence="3" type="ORF">TSUD_299660</name>
</gene>
<evidence type="ECO:0000256" key="1">
    <source>
        <dbReference type="SAM" id="MobiDB-lite"/>
    </source>
</evidence>
<dbReference type="InterPro" id="IPR019557">
    <property type="entry name" value="AminoTfrase-like_pln_mobile"/>
</dbReference>
<keyword evidence="4" id="KW-1185">Reference proteome</keyword>
<dbReference type="GO" id="GO:0010073">
    <property type="term" value="P:meristem maintenance"/>
    <property type="evidence" value="ECO:0007669"/>
    <property type="project" value="InterPro"/>
</dbReference>
<evidence type="ECO:0000313" key="4">
    <source>
        <dbReference type="Proteomes" id="UP000242715"/>
    </source>
</evidence>
<feature type="region of interest" description="Disordered" evidence="1">
    <location>
        <begin position="588"/>
        <end position="616"/>
    </location>
</feature>
<proteinExistence type="predicted"/>
<feature type="compositionally biased region" description="Acidic residues" evidence="1">
    <location>
        <begin position="73"/>
        <end position="95"/>
    </location>
</feature>
<dbReference type="EMBL" id="DF974385">
    <property type="protein sequence ID" value="GAU48127.1"/>
    <property type="molecule type" value="Genomic_DNA"/>
</dbReference>
<name>A0A2Z6PPW8_TRISU</name>
<reference evidence="4" key="1">
    <citation type="journal article" date="2017" name="Front. Plant Sci.">
        <title>Climate Clever Clovers: New Paradigm to Reduce the Environmental Footprint of Ruminants by Breeding Low Methanogenic Forages Utilizing Haplotype Variation.</title>
        <authorList>
            <person name="Kaur P."/>
            <person name="Appels R."/>
            <person name="Bayer P.E."/>
            <person name="Keeble-Gagnere G."/>
            <person name="Wang J."/>
            <person name="Hirakawa H."/>
            <person name="Shirasawa K."/>
            <person name="Vercoe P."/>
            <person name="Stefanova K."/>
            <person name="Durmic Z."/>
            <person name="Nichols P."/>
            <person name="Revell C."/>
            <person name="Isobe S.N."/>
            <person name="Edwards D."/>
            <person name="Erskine W."/>
        </authorList>
    </citation>
    <scope>NUCLEOTIDE SEQUENCE [LARGE SCALE GENOMIC DNA]</scope>
    <source>
        <strain evidence="4">cv. Daliak</strain>
    </source>
</reference>
<dbReference type="InterPro" id="IPR044824">
    <property type="entry name" value="MAIN-like"/>
</dbReference>
<feature type="region of interest" description="Disordered" evidence="1">
    <location>
        <begin position="1"/>
        <end position="124"/>
    </location>
</feature>
<dbReference type="PANTHER" id="PTHR46033">
    <property type="entry name" value="PROTEIN MAIN-LIKE 2"/>
    <property type="match status" value="1"/>
</dbReference>
<feature type="compositionally biased region" description="Basic and acidic residues" evidence="1">
    <location>
        <begin position="1"/>
        <end position="26"/>
    </location>
</feature>
<feature type="domain" description="Aminotransferase-like plant mobile" evidence="2">
    <location>
        <begin position="178"/>
        <end position="487"/>
    </location>
</feature>
<accession>A0A2Z6PPW8</accession>
<evidence type="ECO:0000259" key="2">
    <source>
        <dbReference type="Pfam" id="PF10536"/>
    </source>
</evidence>
<dbReference type="Proteomes" id="UP000242715">
    <property type="component" value="Unassembled WGS sequence"/>
</dbReference>